<name>A0A2P2JPU1_RHIMU</name>
<evidence type="ECO:0000313" key="2">
    <source>
        <dbReference type="EMBL" id="MBW95483.1"/>
    </source>
</evidence>
<dbReference type="EMBL" id="GGEC01015000">
    <property type="protein sequence ID" value="MBW95483.1"/>
    <property type="molecule type" value="Transcribed_RNA"/>
</dbReference>
<evidence type="ECO:0000256" key="1">
    <source>
        <dbReference type="SAM" id="Phobius"/>
    </source>
</evidence>
<keyword evidence="1" id="KW-0472">Membrane</keyword>
<feature type="transmembrane region" description="Helical" evidence="1">
    <location>
        <begin position="6"/>
        <end position="25"/>
    </location>
</feature>
<accession>A0A2P2JPU1</accession>
<keyword evidence="1" id="KW-0812">Transmembrane</keyword>
<reference evidence="2" key="1">
    <citation type="submission" date="2018-02" db="EMBL/GenBank/DDBJ databases">
        <title>Rhizophora mucronata_Transcriptome.</title>
        <authorList>
            <person name="Meera S.P."/>
            <person name="Sreeshan A."/>
            <person name="Augustine A."/>
        </authorList>
    </citation>
    <scope>NUCLEOTIDE SEQUENCE</scope>
    <source>
        <tissue evidence="2">Leaf</tissue>
    </source>
</reference>
<dbReference type="AlphaFoldDB" id="A0A2P2JPU1"/>
<protein>
    <submittedName>
        <fullName evidence="2">Uncharacterized protein</fullName>
    </submittedName>
</protein>
<organism evidence="2">
    <name type="scientific">Rhizophora mucronata</name>
    <name type="common">Asiatic mangrove</name>
    <dbReference type="NCBI Taxonomy" id="61149"/>
    <lineage>
        <taxon>Eukaryota</taxon>
        <taxon>Viridiplantae</taxon>
        <taxon>Streptophyta</taxon>
        <taxon>Embryophyta</taxon>
        <taxon>Tracheophyta</taxon>
        <taxon>Spermatophyta</taxon>
        <taxon>Magnoliopsida</taxon>
        <taxon>eudicotyledons</taxon>
        <taxon>Gunneridae</taxon>
        <taxon>Pentapetalae</taxon>
        <taxon>rosids</taxon>
        <taxon>fabids</taxon>
        <taxon>Malpighiales</taxon>
        <taxon>Rhizophoraceae</taxon>
        <taxon>Rhizophora</taxon>
    </lineage>
</organism>
<sequence>MLKISFFLLTLIGYFKYFIFIFKFFGRKL</sequence>
<keyword evidence="1" id="KW-1133">Transmembrane helix</keyword>
<proteinExistence type="predicted"/>